<keyword evidence="3 7" id="KW-1133">Transmembrane helix</keyword>
<feature type="transmembrane region" description="Helical" evidence="7">
    <location>
        <begin position="203"/>
        <end position="221"/>
    </location>
</feature>
<comment type="caution">
    <text evidence="9">The sequence shown here is derived from an EMBL/GenBank/DDBJ whole genome shotgun (WGS) entry which is preliminary data.</text>
</comment>
<comment type="subcellular location">
    <subcellularLocation>
        <location evidence="1">Membrane</location>
        <topology evidence="1">Multi-pass membrane protein</topology>
    </subcellularLocation>
</comment>
<feature type="transmembrane region" description="Helical" evidence="7">
    <location>
        <begin position="28"/>
        <end position="50"/>
    </location>
</feature>
<dbReference type="Pfam" id="PF20684">
    <property type="entry name" value="Fung_rhodopsin"/>
    <property type="match status" value="1"/>
</dbReference>
<accession>A0ABR4PF28</accession>
<feature type="region of interest" description="Disordered" evidence="6">
    <location>
        <begin position="396"/>
        <end position="425"/>
    </location>
</feature>
<protein>
    <recommendedName>
        <fullName evidence="8">Rhodopsin domain-containing protein</fullName>
    </recommendedName>
</protein>
<dbReference type="Proteomes" id="UP001629113">
    <property type="component" value="Unassembled WGS sequence"/>
</dbReference>
<feature type="domain" description="Rhodopsin" evidence="8">
    <location>
        <begin position="47"/>
        <end position="295"/>
    </location>
</feature>
<feature type="transmembrane region" description="Helical" evidence="7">
    <location>
        <begin position="273"/>
        <end position="295"/>
    </location>
</feature>
<dbReference type="InterPro" id="IPR052337">
    <property type="entry name" value="SAT4-like"/>
</dbReference>
<sequence>MASTTASMPPTAANGVLSTTSELMSLEAFYGVVWGFFALCVVVFMGRIWIRWISLRKLLREDYLMFFVLCLQLGTAIICQLRLRYVYMMEEVGNGLRTPPPTFLEDVPKGLRGLLAAQVLTAVGLWGVKFNFLLFFYRIFCSTKRIYRNMWWAVVVFTILCFGAFVGLFSYKCVASDVEIILSECTRPSAIRLEWIQVQTTSAIDAFNDVLIMLFPIAILWRVKISLRKKIYLSSMFMLTLFAVVMAIIRGTISYGRVASDYSQSQNISWIWFWLQMELIVSFLIACLVSFPALFTQTRMKKRTPASPAAVNDRHKPHTFGSSRPGGREKSWNIYDSIVETCFELEGATGADRSELQGTAAQPFDELRENTHTEVSFSGSSRERLDRNYLNEEGWMDHQRMNEKKADHRADSVQSLNHSDSRPGI</sequence>
<dbReference type="PANTHER" id="PTHR33048:SF47">
    <property type="entry name" value="INTEGRAL MEMBRANE PROTEIN-RELATED"/>
    <property type="match status" value="1"/>
</dbReference>
<reference evidence="9 10" key="1">
    <citation type="submission" date="2024-06" db="EMBL/GenBank/DDBJ databases">
        <title>Complete genome of Phlyctema vagabunda strain 19-DSS-EL-015.</title>
        <authorList>
            <person name="Fiorenzani C."/>
        </authorList>
    </citation>
    <scope>NUCLEOTIDE SEQUENCE [LARGE SCALE GENOMIC DNA]</scope>
    <source>
        <strain evidence="9 10">19-DSS-EL-015</strain>
    </source>
</reference>
<feature type="transmembrane region" description="Helical" evidence="7">
    <location>
        <begin position="233"/>
        <end position="253"/>
    </location>
</feature>
<evidence type="ECO:0000256" key="4">
    <source>
        <dbReference type="ARBA" id="ARBA00023136"/>
    </source>
</evidence>
<evidence type="ECO:0000256" key="5">
    <source>
        <dbReference type="ARBA" id="ARBA00038359"/>
    </source>
</evidence>
<feature type="transmembrane region" description="Helical" evidence="7">
    <location>
        <begin position="62"/>
        <end position="83"/>
    </location>
</feature>
<evidence type="ECO:0000256" key="3">
    <source>
        <dbReference type="ARBA" id="ARBA00022989"/>
    </source>
</evidence>
<evidence type="ECO:0000256" key="7">
    <source>
        <dbReference type="SAM" id="Phobius"/>
    </source>
</evidence>
<feature type="region of interest" description="Disordered" evidence="6">
    <location>
        <begin position="305"/>
        <end position="328"/>
    </location>
</feature>
<keyword evidence="4 7" id="KW-0472">Membrane</keyword>
<name>A0ABR4PF28_9HELO</name>
<dbReference type="EMBL" id="JBFCZG010000005">
    <property type="protein sequence ID" value="KAL3421936.1"/>
    <property type="molecule type" value="Genomic_DNA"/>
</dbReference>
<gene>
    <name evidence="9" type="ORF">PVAG01_06092</name>
</gene>
<evidence type="ECO:0000259" key="8">
    <source>
        <dbReference type="Pfam" id="PF20684"/>
    </source>
</evidence>
<feature type="transmembrane region" description="Helical" evidence="7">
    <location>
        <begin position="149"/>
        <end position="169"/>
    </location>
</feature>
<evidence type="ECO:0000256" key="1">
    <source>
        <dbReference type="ARBA" id="ARBA00004141"/>
    </source>
</evidence>
<evidence type="ECO:0000313" key="9">
    <source>
        <dbReference type="EMBL" id="KAL3421936.1"/>
    </source>
</evidence>
<keyword evidence="10" id="KW-1185">Reference proteome</keyword>
<dbReference type="InterPro" id="IPR049326">
    <property type="entry name" value="Rhodopsin_dom_fungi"/>
</dbReference>
<evidence type="ECO:0000256" key="2">
    <source>
        <dbReference type="ARBA" id="ARBA00022692"/>
    </source>
</evidence>
<comment type="similarity">
    <text evidence="5">Belongs to the SAT4 family.</text>
</comment>
<proteinExistence type="inferred from homology"/>
<feature type="compositionally biased region" description="Basic and acidic residues" evidence="6">
    <location>
        <begin position="396"/>
        <end position="411"/>
    </location>
</feature>
<feature type="transmembrane region" description="Helical" evidence="7">
    <location>
        <begin position="115"/>
        <end position="137"/>
    </location>
</feature>
<organism evidence="9 10">
    <name type="scientific">Phlyctema vagabunda</name>
    <dbReference type="NCBI Taxonomy" id="108571"/>
    <lineage>
        <taxon>Eukaryota</taxon>
        <taxon>Fungi</taxon>
        <taxon>Dikarya</taxon>
        <taxon>Ascomycota</taxon>
        <taxon>Pezizomycotina</taxon>
        <taxon>Leotiomycetes</taxon>
        <taxon>Helotiales</taxon>
        <taxon>Dermateaceae</taxon>
        <taxon>Phlyctema</taxon>
    </lineage>
</organism>
<evidence type="ECO:0000313" key="10">
    <source>
        <dbReference type="Proteomes" id="UP001629113"/>
    </source>
</evidence>
<keyword evidence="2 7" id="KW-0812">Transmembrane</keyword>
<evidence type="ECO:0000256" key="6">
    <source>
        <dbReference type="SAM" id="MobiDB-lite"/>
    </source>
</evidence>
<dbReference type="PANTHER" id="PTHR33048">
    <property type="entry name" value="PTH11-LIKE INTEGRAL MEMBRANE PROTEIN (AFU_ORTHOLOGUE AFUA_5G11245)"/>
    <property type="match status" value="1"/>
</dbReference>